<dbReference type="GO" id="GO:0005737">
    <property type="term" value="C:cytoplasm"/>
    <property type="evidence" value="ECO:0007669"/>
    <property type="project" value="TreeGrafter"/>
</dbReference>
<protein>
    <recommendedName>
        <fullName evidence="7">DNA 3'-5' helicase</fullName>
        <ecNumber evidence="7">5.6.2.4</ecNumber>
    </recommendedName>
</protein>
<accession>A0AAJ0HAJ0</accession>
<keyword evidence="5" id="KW-0413">Isomerase</keyword>
<evidence type="ECO:0000256" key="7">
    <source>
        <dbReference type="ARBA" id="ARBA00034808"/>
    </source>
</evidence>
<dbReference type="GO" id="GO:0003676">
    <property type="term" value="F:nucleic acid binding"/>
    <property type="evidence" value="ECO:0007669"/>
    <property type="project" value="InterPro"/>
</dbReference>
<keyword evidence="10" id="KW-1185">Reference proteome</keyword>
<dbReference type="GO" id="GO:0005524">
    <property type="term" value="F:ATP binding"/>
    <property type="evidence" value="ECO:0007669"/>
    <property type="project" value="UniProtKB-KW"/>
</dbReference>
<dbReference type="GO" id="GO:0016787">
    <property type="term" value="F:hydrolase activity"/>
    <property type="evidence" value="ECO:0007669"/>
    <property type="project" value="UniProtKB-KW"/>
</dbReference>
<evidence type="ECO:0000256" key="2">
    <source>
        <dbReference type="ARBA" id="ARBA00022741"/>
    </source>
</evidence>
<feature type="domain" description="Helicase C-terminal" evidence="8">
    <location>
        <begin position="141"/>
        <end position="297"/>
    </location>
</feature>
<organism evidence="9 10">
    <name type="scientific">Lasiosphaeria hispida</name>
    <dbReference type="NCBI Taxonomy" id="260671"/>
    <lineage>
        <taxon>Eukaryota</taxon>
        <taxon>Fungi</taxon>
        <taxon>Dikarya</taxon>
        <taxon>Ascomycota</taxon>
        <taxon>Pezizomycotina</taxon>
        <taxon>Sordariomycetes</taxon>
        <taxon>Sordariomycetidae</taxon>
        <taxon>Sordariales</taxon>
        <taxon>Lasiosphaeriaceae</taxon>
        <taxon>Lasiosphaeria</taxon>
    </lineage>
</organism>
<dbReference type="Proteomes" id="UP001275084">
    <property type="component" value="Unassembled WGS sequence"/>
</dbReference>
<gene>
    <name evidence="9" type="ORF">B0T25DRAFT_593748</name>
</gene>
<keyword evidence="9" id="KW-0378">Hydrolase</keyword>
<dbReference type="Gene3D" id="3.40.50.300">
    <property type="entry name" value="P-loop containing nucleotide triphosphate hydrolases"/>
    <property type="match status" value="2"/>
</dbReference>
<dbReference type="GO" id="GO:0000724">
    <property type="term" value="P:double-strand break repair via homologous recombination"/>
    <property type="evidence" value="ECO:0007669"/>
    <property type="project" value="TreeGrafter"/>
</dbReference>
<evidence type="ECO:0000313" key="9">
    <source>
        <dbReference type="EMBL" id="KAK3344543.1"/>
    </source>
</evidence>
<comment type="catalytic activity">
    <reaction evidence="6">
        <text>Couples ATP hydrolysis with the unwinding of duplex DNA by translocating in the 3'-5' direction.</text>
        <dbReference type="EC" id="5.6.2.4"/>
    </reaction>
</comment>
<dbReference type="PROSITE" id="PS51194">
    <property type="entry name" value="HELICASE_CTER"/>
    <property type="match status" value="1"/>
</dbReference>
<dbReference type="SMART" id="SM00490">
    <property type="entry name" value="HELICc"/>
    <property type="match status" value="1"/>
</dbReference>
<reference evidence="9" key="1">
    <citation type="journal article" date="2023" name="Mol. Phylogenet. Evol.">
        <title>Genome-scale phylogeny and comparative genomics of the fungal order Sordariales.</title>
        <authorList>
            <person name="Hensen N."/>
            <person name="Bonometti L."/>
            <person name="Westerberg I."/>
            <person name="Brannstrom I.O."/>
            <person name="Guillou S."/>
            <person name="Cros-Aarteil S."/>
            <person name="Calhoun S."/>
            <person name="Haridas S."/>
            <person name="Kuo A."/>
            <person name="Mondo S."/>
            <person name="Pangilinan J."/>
            <person name="Riley R."/>
            <person name="LaButti K."/>
            <person name="Andreopoulos B."/>
            <person name="Lipzen A."/>
            <person name="Chen C."/>
            <person name="Yan M."/>
            <person name="Daum C."/>
            <person name="Ng V."/>
            <person name="Clum A."/>
            <person name="Steindorff A."/>
            <person name="Ohm R.A."/>
            <person name="Martin F."/>
            <person name="Silar P."/>
            <person name="Natvig D.O."/>
            <person name="Lalanne C."/>
            <person name="Gautier V."/>
            <person name="Ament-Velasquez S.L."/>
            <person name="Kruys A."/>
            <person name="Hutchinson M.I."/>
            <person name="Powell A.J."/>
            <person name="Barry K."/>
            <person name="Miller A.N."/>
            <person name="Grigoriev I.V."/>
            <person name="Debuchy R."/>
            <person name="Gladieux P."/>
            <person name="Hiltunen Thoren M."/>
            <person name="Johannesson H."/>
        </authorList>
    </citation>
    <scope>NUCLEOTIDE SEQUENCE</scope>
    <source>
        <strain evidence="9">CBS 955.72</strain>
    </source>
</reference>
<dbReference type="InterPro" id="IPR011545">
    <property type="entry name" value="DEAD/DEAH_box_helicase_dom"/>
</dbReference>
<dbReference type="SUPFAM" id="SSF52540">
    <property type="entry name" value="P-loop containing nucleoside triphosphate hydrolases"/>
    <property type="match status" value="1"/>
</dbReference>
<dbReference type="Pfam" id="PF00271">
    <property type="entry name" value="Helicase_C"/>
    <property type="match status" value="1"/>
</dbReference>
<keyword evidence="3" id="KW-0067">ATP-binding</keyword>
<comment type="caution">
    <text evidence="9">The sequence shown here is derived from an EMBL/GenBank/DDBJ whole genome shotgun (WGS) entry which is preliminary data.</text>
</comment>
<keyword evidence="2" id="KW-0547">Nucleotide-binding</keyword>
<dbReference type="PANTHER" id="PTHR13710:SF105">
    <property type="entry name" value="ATP-DEPENDENT DNA HELICASE Q1"/>
    <property type="match status" value="1"/>
</dbReference>
<dbReference type="EC" id="5.6.2.4" evidence="7"/>
<proteinExistence type="inferred from homology"/>
<evidence type="ECO:0000259" key="8">
    <source>
        <dbReference type="PROSITE" id="PS51194"/>
    </source>
</evidence>
<dbReference type="InterPro" id="IPR027417">
    <property type="entry name" value="P-loop_NTPase"/>
</dbReference>
<comment type="similarity">
    <text evidence="1">Belongs to the helicase family. RecQ subfamily.</text>
</comment>
<name>A0AAJ0HAJ0_9PEZI</name>
<dbReference type="AlphaFoldDB" id="A0AAJ0HAJ0"/>
<reference evidence="9" key="2">
    <citation type="submission" date="2023-06" db="EMBL/GenBank/DDBJ databases">
        <authorList>
            <consortium name="Lawrence Berkeley National Laboratory"/>
            <person name="Haridas S."/>
            <person name="Hensen N."/>
            <person name="Bonometti L."/>
            <person name="Westerberg I."/>
            <person name="Brannstrom I.O."/>
            <person name="Guillou S."/>
            <person name="Cros-Aarteil S."/>
            <person name="Calhoun S."/>
            <person name="Kuo A."/>
            <person name="Mondo S."/>
            <person name="Pangilinan J."/>
            <person name="Riley R."/>
            <person name="Labutti K."/>
            <person name="Andreopoulos B."/>
            <person name="Lipzen A."/>
            <person name="Chen C."/>
            <person name="Yanf M."/>
            <person name="Daum C."/>
            <person name="Ng V."/>
            <person name="Clum A."/>
            <person name="Steindorff A."/>
            <person name="Ohm R."/>
            <person name="Martin F."/>
            <person name="Silar P."/>
            <person name="Natvig D."/>
            <person name="Lalanne C."/>
            <person name="Gautier V."/>
            <person name="Ament-Velasquez S.L."/>
            <person name="Kruys A."/>
            <person name="Hutchinson M.I."/>
            <person name="Powell A.J."/>
            <person name="Barry K."/>
            <person name="Miller A.N."/>
            <person name="Grigoriev I.V."/>
            <person name="Debuchy R."/>
            <person name="Gladieux P."/>
            <person name="Thoren M.H."/>
            <person name="Johannesson H."/>
        </authorList>
    </citation>
    <scope>NUCLEOTIDE SEQUENCE</scope>
    <source>
        <strain evidence="9">CBS 955.72</strain>
    </source>
</reference>
<dbReference type="Pfam" id="PF00270">
    <property type="entry name" value="DEAD"/>
    <property type="match status" value="1"/>
</dbReference>
<keyword evidence="4" id="KW-0238">DNA-binding</keyword>
<evidence type="ECO:0000256" key="5">
    <source>
        <dbReference type="ARBA" id="ARBA00023235"/>
    </source>
</evidence>
<evidence type="ECO:0000256" key="1">
    <source>
        <dbReference type="ARBA" id="ARBA00005446"/>
    </source>
</evidence>
<sequence>MTAFQGNQQEAIDAVIRGDSPIVHIAGTGGGKSLTFMLPAYCTPDGVTIVIVPFVALQEDLHKRCHMMSIRCEIWSTTCIQTAPIVLVTPESFSIKQFRDWDEAEFFTTLHLPRHQATIVRQYTTRHNISYIIHQAMSEEEVDKVVIQAMESRLAISPREKIILYCQRVDHTEEVAQLLGYSAYHGKVTEAKEKSQIIQQWLDHRGPIVATNALGAGIDIPDIQTTIHIGLPRSLHDFMQESGRAGRDGHTSHSVIIFTKTHTISQASRDWFKRMLIWAKKNCAVCWAVEESRDADNGRPYNGWQYKPHV</sequence>
<dbReference type="InterPro" id="IPR001650">
    <property type="entry name" value="Helicase_C-like"/>
</dbReference>
<evidence type="ECO:0000256" key="3">
    <source>
        <dbReference type="ARBA" id="ARBA00022840"/>
    </source>
</evidence>
<dbReference type="PANTHER" id="PTHR13710">
    <property type="entry name" value="DNA HELICASE RECQ FAMILY MEMBER"/>
    <property type="match status" value="1"/>
</dbReference>
<dbReference type="GO" id="GO:0005694">
    <property type="term" value="C:chromosome"/>
    <property type="evidence" value="ECO:0007669"/>
    <property type="project" value="TreeGrafter"/>
</dbReference>
<dbReference type="GO" id="GO:0043138">
    <property type="term" value="F:3'-5' DNA helicase activity"/>
    <property type="evidence" value="ECO:0007669"/>
    <property type="project" value="UniProtKB-EC"/>
</dbReference>
<evidence type="ECO:0000256" key="4">
    <source>
        <dbReference type="ARBA" id="ARBA00023125"/>
    </source>
</evidence>
<dbReference type="EMBL" id="JAUIQD010000007">
    <property type="protein sequence ID" value="KAK3344543.1"/>
    <property type="molecule type" value="Genomic_DNA"/>
</dbReference>
<evidence type="ECO:0000256" key="6">
    <source>
        <dbReference type="ARBA" id="ARBA00034617"/>
    </source>
</evidence>
<dbReference type="GO" id="GO:0009378">
    <property type="term" value="F:four-way junction helicase activity"/>
    <property type="evidence" value="ECO:0007669"/>
    <property type="project" value="TreeGrafter"/>
</dbReference>
<evidence type="ECO:0000313" key="10">
    <source>
        <dbReference type="Proteomes" id="UP001275084"/>
    </source>
</evidence>